<feature type="compositionally biased region" description="Polar residues" evidence="1">
    <location>
        <begin position="55"/>
        <end position="75"/>
    </location>
</feature>
<comment type="caution">
    <text evidence="3">The sequence shown here is derived from an EMBL/GenBank/DDBJ whole genome shotgun (WGS) entry which is preliminary data.</text>
</comment>
<gene>
    <name evidence="3" type="ORF">EBO15_31120</name>
</gene>
<evidence type="ECO:0000313" key="3">
    <source>
        <dbReference type="EMBL" id="RMI39013.1"/>
    </source>
</evidence>
<proteinExistence type="predicted"/>
<accession>A0A3M2LR39</accession>
<feature type="region of interest" description="Disordered" evidence="1">
    <location>
        <begin position="55"/>
        <end position="82"/>
    </location>
</feature>
<dbReference type="Proteomes" id="UP000282674">
    <property type="component" value="Unassembled WGS sequence"/>
</dbReference>
<evidence type="ECO:0000313" key="4">
    <source>
        <dbReference type="Proteomes" id="UP000282674"/>
    </source>
</evidence>
<evidence type="ECO:0000256" key="1">
    <source>
        <dbReference type="SAM" id="MobiDB-lite"/>
    </source>
</evidence>
<protein>
    <submittedName>
        <fullName evidence="3">Uncharacterized protein</fullName>
    </submittedName>
</protein>
<keyword evidence="4" id="KW-1185">Reference proteome</keyword>
<reference evidence="3 4" key="1">
    <citation type="submission" date="2018-10" db="EMBL/GenBank/DDBJ databases">
        <title>Isolation from soil.</title>
        <authorList>
            <person name="Hu J."/>
        </authorList>
    </citation>
    <scope>NUCLEOTIDE SEQUENCE [LARGE SCALE GENOMIC DNA]</scope>
    <source>
        <strain evidence="3 4">NEAU-Ht49</strain>
    </source>
</reference>
<keyword evidence="2" id="KW-0472">Membrane</keyword>
<name>A0A3M2LR39_9ACTN</name>
<dbReference type="AlphaFoldDB" id="A0A3M2LR39"/>
<sequence>MKLTITAEAMLPAWVVPAARTAAASAGLMYLHSTGTGWIATAVALAVGAGYGQMMSQARHSPTHSSTQATSTPQNARERERR</sequence>
<dbReference type="RefSeq" id="WP_122198040.1">
    <property type="nucleotide sequence ID" value="NZ_JBHSKC010000012.1"/>
</dbReference>
<keyword evidence="2" id="KW-0812">Transmembrane</keyword>
<organism evidence="3 4">
    <name type="scientific">Actinomadura harenae</name>
    <dbReference type="NCBI Taxonomy" id="2483351"/>
    <lineage>
        <taxon>Bacteria</taxon>
        <taxon>Bacillati</taxon>
        <taxon>Actinomycetota</taxon>
        <taxon>Actinomycetes</taxon>
        <taxon>Streptosporangiales</taxon>
        <taxon>Thermomonosporaceae</taxon>
        <taxon>Actinomadura</taxon>
    </lineage>
</organism>
<feature type="transmembrane region" description="Helical" evidence="2">
    <location>
        <begin position="28"/>
        <end position="51"/>
    </location>
</feature>
<dbReference type="EMBL" id="RFFG01000075">
    <property type="protein sequence ID" value="RMI39013.1"/>
    <property type="molecule type" value="Genomic_DNA"/>
</dbReference>
<keyword evidence="2" id="KW-1133">Transmembrane helix</keyword>
<evidence type="ECO:0000256" key="2">
    <source>
        <dbReference type="SAM" id="Phobius"/>
    </source>
</evidence>